<dbReference type="EMBL" id="MEHD01000025">
    <property type="protein sequence ID" value="ODR54553.1"/>
    <property type="molecule type" value="Genomic_DNA"/>
</dbReference>
<accession>A0A1E3ACZ4</accession>
<dbReference type="Proteomes" id="UP000094067">
    <property type="component" value="Unassembled WGS sequence"/>
</dbReference>
<evidence type="ECO:0000256" key="7">
    <source>
        <dbReference type="RuleBase" id="RU363032"/>
    </source>
</evidence>
<dbReference type="PATRIC" id="fig|1432052.4.peg.2197"/>
<feature type="transmembrane region" description="Helical" evidence="7">
    <location>
        <begin position="255"/>
        <end position="274"/>
    </location>
</feature>
<dbReference type="AlphaFoldDB" id="A0A1E3ACZ4"/>
<dbReference type="SUPFAM" id="SSF161098">
    <property type="entry name" value="MetI-like"/>
    <property type="match status" value="1"/>
</dbReference>
<protein>
    <submittedName>
        <fullName evidence="9">L-arabinose transport system permease protein AraQ</fullName>
    </submittedName>
</protein>
<keyword evidence="5 7" id="KW-1133">Transmembrane helix</keyword>
<dbReference type="Gene3D" id="1.10.3720.10">
    <property type="entry name" value="MetI-like"/>
    <property type="match status" value="1"/>
</dbReference>
<evidence type="ECO:0000313" key="11">
    <source>
        <dbReference type="Proteomes" id="UP000094067"/>
    </source>
</evidence>
<evidence type="ECO:0000256" key="5">
    <source>
        <dbReference type="ARBA" id="ARBA00022989"/>
    </source>
</evidence>
<evidence type="ECO:0000256" key="3">
    <source>
        <dbReference type="ARBA" id="ARBA00022475"/>
    </source>
</evidence>
<dbReference type="GO" id="GO:0055085">
    <property type="term" value="P:transmembrane transport"/>
    <property type="evidence" value="ECO:0007669"/>
    <property type="project" value="InterPro"/>
</dbReference>
<keyword evidence="3" id="KW-1003">Cell membrane</keyword>
<gene>
    <name evidence="9" type="primary">araQ_46</name>
    <name evidence="9" type="ORF">BEI61_01965</name>
    <name evidence="10" type="ORF">BEI63_16525</name>
</gene>
<evidence type="ECO:0000256" key="6">
    <source>
        <dbReference type="ARBA" id="ARBA00023136"/>
    </source>
</evidence>
<organism evidence="9 11">
    <name type="scientific">Eisenbergiella tayi</name>
    <dbReference type="NCBI Taxonomy" id="1432052"/>
    <lineage>
        <taxon>Bacteria</taxon>
        <taxon>Bacillati</taxon>
        <taxon>Bacillota</taxon>
        <taxon>Clostridia</taxon>
        <taxon>Lachnospirales</taxon>
        <taxon>Lachnospiraceae</taxon>
        <taxon>Eisenbergiella</taxon>
    </lineage>
</organism>
<dbReference type="RefSeq" id="WP_069152144.1">
    <property type="nucleotide sequence ID" value="NZ_DAWDRA010000014.1"/>
</dbReference>
<feature type="transmembrane region" description="Helical" evidence="7">
    <location>
        <begin position="12"/>
        <end position="33"/>
    </location>
</feature>
<keyword evidence="6 7" id="KW-0472">Membrane</keyword>
<evidence type="ECO:0000259" key="8">
    <source>
        <dbReference type="PROSITE" id="PS50928"/>
    </source>
</evidence>
<evidence type="ECO:0000313" key="10">
    <source>
        <dbReference type="EMBL" id="ODR54553.1"/>
    </source>
</evidence>
<comment type="similarity">
    <text evidence="7">Belongs to the binding-protein-dependent transport system permease family.</text>
</comment>
<feature type="transmembrane region" description="Helical" evidence="7">
    <location>
        <begin position="184"/>
        <end position="206"/>
    </location>
</feature>
<keyword evidence="12" id="KW-1185">Reference proteome</keyword>
<dbReference type="Pfam" id="PF00528">
    <property type="entry name" value="BPD_transp_1"/>
    <property type="match status" value="1"/>
</dbReference>
<dbReference type="GO" id="GO:0005886">
    <property type="term" value="C:plasma membrane"/>
    <property type="evidence" value="ECO:0007669"/>
    <property type="project" value="UniProtKB-SubCell"/>
</dbReference>
<dbReference type="EMBL" id="MCGH01000002">
    <property type="protein sequence ID" value="ODM06076.1"/>
    <property type="molecule type" value="Genomic_DNA"/>
</dbReference>
<feature type="transmembrane region" description="Helical" evidence="7">
    <location>
        <begin position="75"/>
        <end position="99"/>
    </location>
</feature>
<dbReference type="Proteomes" id="UP000094869">
    <property type="component" value="Unassembled WGS sequence"/>
</dbReference>
<dbReference type="InterPro" id="IPR000515">
    <property type="entry name" value="MetI-like"/>
</dbReference>
<feature type="transmembrane region" description="Helical" evidence="7">
    <location>
        <begin position="106"/>
        <end position="122"/>
    </location>
</feature>
<dbReference type="PANTHER" id="PTHR43744:SF9">
    <property type="entry name" value="POLYGALACTURONAN_RHAMNOGALACTURONAN TRANSPORT SYSTEM PERMEASE PROTEIN YTCP"/>
    <property type="match status" value="1"/>
</dbReference>
<reference evidence="10 12" key="2">
    <citation type="submission" date="2016-08" db="EMBL/GenBank/DDBJ databases">
        <title>Characterization of Isolates of Eisenbergiella tayi Derived from Blood Cultures, Using Whole Genome Sequencing.</title>
        <authorList>
            <person name="Bernier A.-M."/>
            <person name="Burdz T."/>
            <person name="Wiebe D."/>
            <person name="Bernard K."/>
        </authorList>
    </citation>
    <scope>NUCLEOTIDE SEQUENCE [LARGE SCALE GENOMIC DNA]</scope>
    <source>
        <strain evidence="10 12">NML120146</strain>
    </source>
</reference>
<proteinExistence type="inferred from homology"/>
<feature type="transmembrane region" description="Helical" evidence="7">
    <location>
        <begin position="142"/>
        <end position="163"/>
    </location>
</feature>
<dbReference type="PANTHER" id="PTHR43744">
    <property type="entry name" value="ABC TRANSPORTER PERMEASE PROTEIN MG189-RELATED-RELATED"/>
    <property type="match status" value="1"/>
</dbReference>
<comment type="caution">
    <text evidence="9">The sequence shown here is derived from an EMBL/GenBank/DDBJ whole genome shotgun (WGS) entry which is preliminary data.</text>
</comment>
<evidence type="ECO:0000313" key="9">
    <source>
        <dbReference type="EMBL" id="ODM06076.1"/>
    </source>
</evidence>
<keyword evidence="2 7" id="KW-0813">Transport</keyword>
<name>A0A1E3ACZ4_9FIRM</name>
<evidence type="ECO:0000256" key="4">
    <source>
        <dbReference type="ARBA" id="ARBA00022692"/>
    </source>
</evidence>
<feature type="domain" description="ABC transmembrane type-1" evidence="8">
    <location>
        <begin position="76"/>
        <end position="273"/>
    </location>
</feature>
<dbReference type="CDD" id="cd06261">
    <property type="entry name" value="TM_PBP2"/>
    <property type="match status" value="1"/>
</dbReference>
<evidence type="ECO:0000256" key="2">
    <source>
        <dbReference type="ARBA" id="ARBA00022448"/>
    </source>
</evidence>
<dbReference type="InterPro" id="IPR035906">
    <property type="entry name" value="MetI-like_sf"/>
</dbReference>
<keyword evidence="4 7" id="KW-0812">Transmembrane</keyword>
<evidence type="ECO:0000256" key="1">
    <source>
        <dbReference type="ARBA" id="ARBA00004651"/>
    </source>
</evidence>
<sequence length="289" mass="31611">MNSGINSKTEKIFQFFWTAFFILITVIAMIPILRVISVSFSSKDAITAGRVFVFPVGFNTEAYSRALQSGSFVRAFGYSIVLMLGSTAVNLLMTVLAAYPLSKKGLKGGGIIMTLFVLTMYLNPGIIPEYLNVRDFGMIDTVWALIIPGALSAYNMIIMCNAFRGIDSAIYDAAKIDGCSQVTTLTRVALPLVYPTMATLGLFYAVGRWNGISDVLYYINTSSLYTVQMVLKQFVEAVNVSVEEGMTTNLIAENIKAASIVISMLPMLIVYPFVQKFFTKGIMIGAVKG</sequence>
<dbReference type="PROSITE" id="PS50928">
    <property type="entry name" value="ABC_TM1"/>
    <property type="match status" value="1"/>
</dbReference>
<reference evidence="9 11" key="1">
    <citation type="submission" date="2016-07" db="EMBL/GenBank/DDBJ databases">
        <title>Characterization of isolates of Eisenbergiella tayi derived from blood cultures, using whole genome sequencing.</title>
        <authorList>
            <person name="Burdz T."/>
            <person name="Wiebe D."/>
            <person name="Huynh C."/>
            <person name="Bernard K."/>
        </authorList>
    </citation>
    <scope>NUCLEOTIDE SEQUENCE [LARGE SCALE GENOMIC DNA]</scope>
    <source>
        <strain evidence="9 11">NML 110608</strain>
    </source>
</reference>
<evidence type="ECO:0000313" key="12">
    <source>
        <dbReference type="Proteomes" id="UP000094869"/>
    </source>
</evidence>
<comment type="subcellular location">
    <subcellularLocation>
        <location evidence="1 7">Cell membrane</location>
        <topology evidence="1 7">Multi-pass membrane protein</topology>
    </subcellularLocation>
</comment>